<dbReference type="PANTHER" id="PTHR33990">
    <property type="entry name" value="PROTEIN YJDN-RELATED"/>
    <property type="match status" value="1"/>
</dbReference>
<dbReference type="RefSeq" id="WP_155671045.1">
    <property type="nucleotide sequence ID" value="NZ_WOCA01000020.1"/>
</dbReference>
<dbReference type="PANTHER" id="PTHR33990:SF1">
    <property type="entry name" value="PROTEIN YJDN"/>
    <property type="match status" value="1"/>
</dbReference>
<dbReference type="EMBL" id="WOCA01000020">
    <property type="protein sequence ID" value="MUK90343.1"/>
    <property type="molecule type" value="Genomic_DNA"/>
</dbReference>
<dbReference type="Proteomes" id="UP000469125">
    <property type="component" value="Unassembled WGS sequence"/>
</dbReference>
<evidence type="ECO:0000259" key="1">
    <source>
        <dbReference type="Pfam" id="PF06983"/>
    </source>
</evidence>
<evidence type="ECO:0000313" key="2">
    <source>
        <dbReference type="EMBL" id="MUK90343.1"/>
    </source>
</evidence>
<dbReference type="AlphaFoldDB" id="A0A6N8FLW0"/>
<name>A0A6N8FLW0_9BACI</name>
<dbReference type="InterPro" id="IPR029068">
    <property type="entry name" value="Glyas_Bleomycin-R_OHBP_Dase"/>
</dbReference>
<dbReference type="Pfam" id="PF06983">
    <property type="entry name" value="3-dmu-9_3-mt"/>
    <property type="match status" value="1"/>
</dbReference>
<evidence type="ECO:0000313" key="3">
    <source>
        <dbReference type="Proteomes" id="UP000469125"/>
    </source>
</evidence>
<proteinExistence type="predicted"/>
<dbReference type="InterPro" id="IPR028973">
    <property type="entry name" value="PhnB-like"/>
</dbReference>
<organism evidence="2 3">
    <name type="scientific">Ornithinibacillus caprae</name>
    <dbReference type="NCBI Taxonomy" id="2678566"/>
    <lineage>
        <taxon>Bacteria</taxon>
        <taxon>Bacillati</taxon>
        <taxon>Bacillota</taxon>
        <taxon>Bacilli</taxon>
        <taxon>Bacillales</taxon>
        <taxon>Bacillaceae</taxon>
        <taxon>Ornithinibacillus</taxon>
    </lineage>
</organism>
<gene>
    <name evidence="2" type="ORF">GMD78_18375</name>
</gene>
<reference evidence="2 3" key="1">
    <citation type="submission" date="2019-11" db="EMBL/GenBank/DDBJ databases">
        <authorList>
            <person name="Li X."/>
        </authorList>
    </citation>
    <scope>NUCLEOTIDE SEQUENCE [LARGE SCALE GENOMIC DNA]</scope>
    <source>
        <strain evidence="2 3">L9</strain>
    </source>
</reference>
<sequence length="135" mass="15104">MTVNITPYLMMGGNAREAIQYYQKSLGAEVMMLINYDDMPDPSTEHLHGLVAHAKLQIEESTIMISDSPSTTPIQQGNQVTISITTNDVEKSKRFFEALKDEGKVKMPFQQQSFSPGYGSLTDKFGVTFLFDTEI</sequence>
<accession>A0A6N8FLW0</accession>
<dbReference type="CDD" id="cd06588">
    <property type="entry name" value="PhnB_like"/>
    <property type="match status" value="1"/>
</dbReference>
<feature type="domain" description="PhnB-like" evidence="1">
    <location>
        <begin position="4"/>
        <end position="129"/>
    </location>
</feature>
<keyword evidence="3" id="KW-1185">Reference proteome</keyword>
<dbReference type="SUPFAM" id="SSF54593">
    <property type="entry name" value="Glyoxalase/Bleomycin resistance protein/Dihydroxybiphenyl dioxygenase"/>
    <property type="match status" value="1"/>
</dbReference>
<comment type="caution">
    <text evidence="2">The sequence shown here is derived from an EMBL/GenBank/DDBJ whole genome shotgun (WGS) entry which is preliminary data.</text>
</comment>
<dbReference type="Gene3D" id="3.10.180.10">
    <property type="entry name" value="2,3-Dihydroxybiphenyl 1,2-Dioxygenase, domain 1"/>
    <property type="match status" value="1"/>
</dbReference>
<protein>
    <submittedName>
        <fullName evidence="2">VOC family protein</fullName>
    </submittedName>
</protein>